<proteinExistence type="predicted"/>
<reference evidence="1" key="1">
    <citation type="submission" date="2022-03" db="EMBL/GenBank/DDBJ databases">
        <title>Fererhizobium litorale gen. nov., sp. nov., isolated from sandy sediments of the Sea of Japan seashore.</title>
        <authorList>
            <person name="Romanenko L."/>
            <person name="Kurilenko V."/>
            <person name="Otstavnykh N."/>
            <person name="Svetashev V."/>
            <person name="Tekutyeva L."/>
            <person name="Isaeva M."/>
            <person name="Mikhailov V."/>
        </authorList>
    </citation>
    <scope>NUCLEOTIDE SEQUENCE</scope>
    <source>
        <strain evidence="1">KMM 9576</strain>
    </source>
</reference>
<dbReference type="Proteomes" id="UP001161580">
    <property type="component" value="Unassembled WGS sequence"/>
</dbReference>
<evidence type="ECO:0000313" key="2">
    <source>
        <dbReference type="Proteomes" id="UP001161580"/>
    </source>
</evidence>
<evidence type="ECO:0000313" key="1">
    <source>
        <dbReference type="EMBL" id="MDI7921103.1"/>
    </source>
</evidence>
<dbReference type="EMBL" id="JALDYZ010000002">
    <property type="protein sequence ID" value="MDI7921103.1"/>
    <property type="molecule type" value="Genomic_DNA"/>
</dbReference>
<keyword evidence="2" id="KW-1185">Reference proteome</keyword>
<comment type="caution">
    <text evidence="1">The sequence shown here is derived from an EMBL/GenBank/DDBJ whole genome shotgun (WGS) entry which is preliminary data.</text>
</comment>
<gene>
    <name evidence="1" type="ORF">MRS75_03280</name>
</gene>
<organism evidence="1 2">
    <name type="scientific">Ferirhizobium litorale</name>
    <dbReference type="NCBI Taxonomy" id="2927786"/>
    <lineage>
        <taxon>Bacteria</taxon>
        <taxon>Pseudomonadati</taxon>
        <taxon>Pseudomonadota</taxon>
        <taxon>Alphaproteobacteria</taxon>
        <taxon>Hyphomicrobiales</taxon>
        <taxon>Rhizobiaceae</taxon>
        <taxon>Ferirhizobium</taxon>
    </lineage>
</organism>
<dbReference type="RefSeq" id="WP_311785289.1">
    <property type="nucleotide sequence ID" value="NZ_JALDYY010000002.1"/>
</dbReference>
<dbReference type="AlphaFoldDB" id="A0AAE3U283"/>
<name>A0AAE3U283_9HYPH</name>
<accession>A0AAE3U283</accession>
<protein>
    <submittedName>
        <fullName evidence="1">Uncharacterized protein</fullName>
    </submittedName>
</protein>
<sequence length="211" mass="24183">MQMHKKLEFPADNDLFQKMLAALARRVASPWSHVASKSRELSNADTKFGVFRYEGDDWPKADLFLVCNRGNSSISNIVPRNYGSLTVREYNGILDLFFQRYLESVLRDSHINVKPSEGERSIGDWLTPSAEDHLRRFSLYANKSSGASHPADRKRWNDFIIACHRAHSDLPVHVLMDWLTSEGRWPETVASDLAGDFENAIELLQNYDLQK</sequence>